<evidence type="ECO:0000256" key="1">
    <source>
        <dbReference type="SAM" id="Coils"/>
    </source>
</evidence>
<keyword evidence="1" id="KW-0175">Coiled coil</keyword>
<proteinExistence type="predicted"/>
<comment type="caution">
    <text evidence="3">The sequence shown here is derived from an EMBL/GenBank/DDBJ whole genome shotgun (WGS) entry which is preliminary data.</text>
</comment>
<dbReference type="AlphaFoldDB" id="A0A9N8V9J9"/>
<sequence>MEKEAYDIQQMNPRSAAFNSPPITPLTIDPVPWSDPFSPRIRSLPPPPSLSKFQSITNRNQRLHEENNRFHEENKRFHEENQRLKEHVNLLSQRGWNNAGSSSDFNIINSVQLVTNIANLRDTLTNSQIWAAFQLFDKYECRRSIEFTKLYHSEIDVFNSISSAPLANGLDFRQILKFALQRLIIETILEKTQHTFKRFRQFRSGTDDLTKTLPAKIRQQTAAVLGTRTFNKKSHLFIKHLTKELVDLLNQLRTISNQQKLQDIHQMIPQLIRDVIRVLFFNLSAHEPSPKVNFYGADVPCDSELMEGRNLCFPYYW</sequence>
<keyword evidence="4" id="KW-1185">Reference proteome</keyword>
<evidence type="ECO:0000313" key="4">
    <source>
        <dbReference type="Proteomes" id="UP000789831"/>
    </source>
</evidence>
<reference evidence="3" key="1">
    <citation type="submission" date="2021-06" db="EMBL/GenBank/DDBJ databases">
        <authorList>
            <person name="Kallberg Y."/>
            <person name="Tangrot J."/>
            <person name="Rosling A."/>
        </authorList>
    </citation>
    <scope>NUCLEOTIDE SEQUENCE</scope>
    <source>
        <strain evidence="3">MT106</strain>
    </source>
</reference>
<name>A0A9N8V9J9_9GLOM</name>
<feature type="region of interest" description="Disordered" evidence="2">
    <location>
        <begin position="1"/>
        <end position="23"/>
    </location>
</feature>
<evidence type="ECO:0000256" key="2">
    <source>
        <dbReference type="SAM" id="MobiDB-lite"/>
    </source>
</evidence>
<accession>A0A9N8V9J9</accession>
<organism evidence="3 4">
    <name type="scientific">Ambispora gerdemannii</name>
    <dbReference type="NCBI Taxonomy" id="144530"/>
    <lineage>
        <taxon>Eukaryota</taxon>
        <taxon>Fungi</taxon>
        <taxon>Fungi incertae sedis</taxon>
        <taxon>Mucoromycota</taxon>
        <taxon>Glomeromycotina</taxon>
        <taxon>Glomeromycetes</taxon>
        <taxon>Archaeosporales</taxon>
        <taxon>Ambisporaceae</taxon>
        <taxon>Ambispora</taxon>
    </lineage>
</organism>
<dbReference type="OrthoDB" id="2421915at2759"/>
<evidence type="ECO:0000313" key="3">
    <source>
        <dbReference type="EMBL" id="CAG8445183.1"/>
    </source>
</evidence>
<dbReference type="Proteomes" id="UP000789831">
    <property type="component" value="Unassembled WGS sequence"/>
</dbReference>
<dbReference type="EMBL" id="CAJVPL010000091">
    <property type="protein sequence ID" value="CAG8445183.1"/>
    <property type="molecule type" value="Genomic_DNA"/>
</dbReference>
<gene>
    <name evidence="3" type="ORF">AGERDE_LOCUS1358</name>
</gene>
<feature type="coiled-coil region" evidence="1">
    <location>
        <begin position="60"/>
        <end position="94"/>
    </location>
</feature>
<protein>
    <submittedName>
        <fullName evidence="3">6028_t:CDS:1</fullName>
    </submittedName>
</protein>